<dbReference type="AlphaFoldDB" id="A0A1A6BKK5"/>
<sequence length="117" mass="12873">MLAYADEILDGHIALGPRAARTAALLARMALEDWLNDESAAWCSAGQKQPTTISKLVVLGRNKGADVGERARRVWHSLSRAVHHHAYELQPSPAEVRHLVGQVRELAVQSALTKSFR</sequence>
<proteinExistence type="predicted"/>
<evidence type="ECO:0000313" key="1">
    <source>
        <dbReference type="EMBL" id="OBS02855.1"/>
    </source>
</evidence>
<gene>
    <name evidence="1" type="ORF">A9W98_12610</name>
</gene>
<organism evidence="1 2">
    <name type="scientific">Mycobacterium gordonae</name>
    <dbReference type="NCBI Taxonomy" id="1778"/>
    <lineage>
        <taxon>Bacteria</taxon>
        <taxon>Bacillati</taxon>
        <taxon>Actinomycetota</taxon>
        <taxon>Actinomycetes</taxon>
        <taxon>Mycobacteriales</taxon>
        <taxon>Mycobacteriaceae</taxon>
        <taxon>Mycobacterium</taxon>
    </lineage>
</organism>
<protein>
    <recommendedName>
        <fullName evidence="3">DUF4145 domain-containing protein</fullName>
    </recommendedName>
</protein>
<name>A0A1A6BKK5_MYCGO</name>
<comment type="caution">
    <text evidence="1">The sequence shown here is derived from an EMBL/GenBank/DDBJ whole genome shotgun (WGS) entry which is preliminary data.</text>
</comment>
<reference evidence="1 2" key="1">
    <citation type="submission" date="2016-06" db="EMBL/GenBank/DDBJ databases">
        <authorList>
            <person name="Kjaerup R.B."/>
            <person name="Dalgaard T.S."/>
            <person name="Juul-Madsen H.R."/>
        </authorList>
    </citation>
    <scope>NUCLEOTIDE SEQUENCE [LARGE SCALE GENOMIC DNA]</scope>
    <source>
        <strain evidence="1 2">1245752.6</strain>
    </source>
</reference>
<evidence type="ECO:0000313" key="2">
    <source>
        <dbReference type="Proteomes" id="UP000093757"/>
    </source>
</evidence>
<dbReference type="Proteomes" id="UP000093757">
    <property type="component" value="Unassembled WGS sequence"/>
</dbReference>
<evidence type="ECO:0008006" key="3">
    <source>
        <dbReference type="Google" id="ProtNLM"/>
    </source>
</evidence>
<dbReference type="EMBL" id="MAEM01000134">
    <property type="protein sequence ID" value="OBS02855.1"/>
    <property type="molecule type" value="Genomic_DNA"/>
</dbReference>
<dbReference type="OrthoDB" id="4322177at2"/>
<accession>A0A1A6BKK5</accession>